<evidence type="ECO:0000313" key="2">
    <source>
        <dbReference type="Proteomes" id="UP000192353"/>
    </source>
</evidence>
<evidence type="ECO:0000313" key="1">
    <source>
        <dbReference type="EMBL" id="OQR25533.1"/>
    </source>
</evidence>
<dbReference type="AlphaFoldDB" id="A0A1V9TLI8"/>
<reference evidence="1 2" key="1">
    <citation type="submission" date="2017-03" db="EMBL/GenBank/DDBJ databases">
        <title>Phylogenomics and comparative genomics of Lactobacillus salivarius, a mammalian gut commensal.</title>
        <authorList>
            <person name="Harris H.M."/>
        </authorList>
    </citation>
    <scope>NUCLEOTIDE SEQUENCE [LARGE SCALE GENOMIC DNA]</scope>
    <source>
        <strain evidence="1 2">AH4231</strain>
    </source>
</reference>
<gene>
    <name evidence="1" type="ORF">B6U37_04100</name>
</gene>
<organism evidence="1 2">
    <name type="scientific">Ligilactobacillus salivarius</name>
    <dbReference type="NCBI Taxonomy" id="1624"/>
    <lineage>
        <taxon>Bacteria</taxon>
        <taxon>Bacillati</taxon>
        <taxon>Bacillota</taxon>
        <taxon>Bacilli</taxon>
        <taxon>Lactobacillales</taxon>
        <taxon>Lactobacillaceae</taxon>
        <taxon>Ligilactobacillus</taxon>
    </lineage>
</organism>
<comment type="caution">
    <text evidence="1">The sequence shown here is derived from an EMBL/GenBank/DDBJ whole genome shotgun (WGS) entry which is preliminary data.</text>
</comment>
<dbReference type="Proteomes" id="UP000192353">
    <property type="component" value="Unassembled WGS sequence"/>
</dbReference>
<dbReference type="RefSeq" id="WP_081515766.1">
    <property type="nucleotide sequence ID" value="NZ_NBEW01000071.1"/>
</dbReference>
<accession>A0A1V9TLI8</accession>
<sequence length="323" mass="36708">MVSKQQLVKFEAYLACSGDKDVLDISNLLFKIAAQPNDKRKVELYGVPVRIDKVEELTLDDNTLKKYPDMKLIYFHMSKLRDDGIAITKQNIDDLVNLNLEADEYIAEDISCIFDVKNSVLFVQRNFHSLSPVGIKTYLIEIKKKMDNETITLDFKPVPDKKIISKLKKVDNVRKLELSFGYDSYKQFNLPLKKYLGVMGEIFDKFGNGVNVSLVLSAGYKKDNPFKKENTTDAIQGISDDNSIFSKAIISGKTGSMPVEKYDLINGKLQTKYSFSSVKKVSGTTKRIHLDQDSVRDVMKELYLDRATGSSKPFMELVIENLH</sequence>
<protein>
    <submittedName>
        <fullName evidence="1">Uncharacterized protein</fullName>
    </submittedName>
</protein>
<proteinExistence type="predicted"/>
<name>A0A1V9TLI8_9LACO</name>
<dbReference type="Pfam" id="PF20505">
    <property type="entry name" value="DUF6731"/>
    <property type="match status" value="1"/>
</dbReference>
<dbReference type="EMBL" id="NBEY01000033">
    <property type="protein sequence ID" value="OQR25533.1"/>
    <property type="molecule type" value="Genomic_DNA"/>
</dbReference>
<dbReference type="InterPro" id="IPR046618">
    <property type="entry name" value="DUF6731"/>
</dbReference>